<proteinExistence type="predicted"/>
<gene>
    <name evidence="1" type="ORF">PGT21_020106</name>
</gene>
<dbReference type="AlphaFoldDB" id="A0A5B0Q649"/>
<organism evidence="1 2">
    <name type="scientific">Puccinia graminis f. sp. tritici</name>
    <dbReference type="NCBI Taxonomy" id="56615"/>
    <lineage>
        <taxon>Eukaryota</taxon>
        <taxon>Fungi</taxon>
        <taxon>Dikarya</taxon>
        <taxon>Basidiomycota</taxon>
        <taxon>Pucciniomycotina</taxon>
        <taxon>Pucciniomycetes</taxon>
        <taxon>Pucciniales</taxon>
        <taxon>Pucciniaceae</taxon>
        <taxon>Puccinia</taxon>
    </lineage>
</organism>
<reference evidence="1 2" key="1">
    <citation type="submission" date="2019-05" db="EMBL/GenBank/DDBJ databases">
        <title>Emergence of the Ug99 lineage of the wheat stem rust pathogen through somatic hybridization.</title>
        <authorList>
            <person name="Li F."/>
            <person name="Upadhyaya N.M."/>
            <person name="Sperschneider J."/>
            <person name="Matny O."/>
            <person name="Nguyen-Phuc H."/>
            <person name="Mago R."/>
            <person name="Raley C."/>
            <person name="Miller M.E."/>
            <person name="Silverstein K.A.T."/>
            <person name="Henningsen E."/>
            <person name="Hirsch C.D."/>
            <person name="Visser B."/>
            <person name="Pretorius Z.A."/>
            <person name="Steffenson B.J."/>
            <person name="Schwessinger B."/>
            <person name="Dodds P.N."/>
            <person name="Figueroa M."/>
        </authorList>
    </citation>
    <scope>NUCLEOTIDE SEQUENCE [LARGE SCALE GENOMIC DNA]</scope>
    <source>
        <strain evidence="1">21-0</strain>
    </source>
</reference>
<protein>
    <submittedName>
        <fullName evidence="1">Uncharacterized protein</fullName>
    </submittedName>
</protein>
<accession>A0A5B0Q649</accession>
<sequence>MESWQSIGWEAIKRAHKLLGEKRHRVKFGEKCTEQEMEEWKQRCWGIKGIVEENSPSIQASGNTTLGGTRAVRIDDEHDQLQVASFPCYREIGKTAIPIPHSISMLCTTITMSYVVGFSCVPIHARVSKEAKSEDDNVTSFHTGFLCRASFLKLAPSAGRFPEESVQRMRSEHPRDALASQHHLDASKSIQVTLAKYEASNGR</sequence>
<dbReference type="OrthoDB" id="10565970at2759"/>
<comment type="caution">
    <text evidence="1">The sequence shown here is derived from an EMBL/GenBank/DDBJ whole genome shotgun (WGS) entry which is preliminary data.</text>
</comment>
<keyword evidence="2" id="KW-1185">Reference proteome</keyword>
<dbReference type="EMBL" id="VSWC01000028">
    <property type="protein sequence ID" value="KAA1108648.1"/>
    <property type="molecule type" value="Genomic_DNA"/>
</dbReference>
<dbReference type="Proteomes" id="UP000324748">
    <property type="component" value="Unassembled WGS sequence"/>
</dbReference>
<evidence type="ECO:0000313" key="2">
    <source>
        <dbReference type="Proteomes" id="UP000324748"/>
    </source>
</evidence>
<name>A0A5B0Q649_PUCGR</name>
<evidence type="ECO:0000313" key="1">
    <source>
        <dbReference type="EMBL" id="KAA1108648.1"/>
    </source>
</evidence>